<sequence length="378" mass="41657">MARRVDEDQTNRLLGHILTPREPFGPRATETVVDGGALDPEAVDSGEAALAKLFDRSNLIYAQVSAGSRPTYIIGRKGAGKTTFLRGAASDRGHKQVMLRTATVYAEMVAVLNHYRQVRRSPLFVPQAAEIWLALFDHVALFHACDTAVSDDPPDELQVMWDYLAAPPYCRSDATSVVERFLAELQRRIEDPSVRGVRELVDGMERGGIAFGRVRPALRALMARRPERLTIVMDNLEDLHARIFELEEVLAGLFHAVGLAVTHHGSGRPFGLQLCLPSELWDQIHRVSANPEKDFAGNYLTIYWTARSCCTSPAPATGCSCRPTTRVSSRRSPRARRAPTSPMWGSCAPRYPISLVTAEPRRIRSPTSSATPSSCPGT</sequence>
<accession>A0A561T221</accession>
<proteinExistence type="predicted"/>
<protein>
    <submittedName>
        <fullName evidence="2">Uncharacterized protein</fullName>
    </submittedName>
</protein>
<feature type="compositionally biased region" description="Low complexity" evidence="1">
    <location>
        <begin position="365"/>
        <end position="378"/>
    </location>
</feature>
<organism evidence="2 3">
    <name type="scientific">Pseudonocardia hierapolitana</name>
    <dbReference type="NCBI Taxonomy" id="1128676"/>
    <lineage>
        <taxon>Bacteria</taxon>
        <taxon>Bacillati</taxon>
        <taxon>Actinomycetota</taxon>
        <taxon>Actinomycetes</taxon>
        <taxon>Pseudonocardiales</taxon>
        <taxon>Pseudonocardiaceae</taxon>
        <taxon>Pseudonocardia</taxon>
    </lineage>
</organism>
<dbReference type="RefSeq" id="WP_147259709.1">
    <property type="nucleotide sequence ID" value="NZ_VIWU01000001.1"/>
</dbReference>
<dbReference type="EMBL" id="VIWU01000001">
    <property type="protein sequence ID" value="TWF81159.1"/>
    <property type="molecule type" value="Genomic_DNA"/>
</dbReference>
<comment type="caution">
    <text evidence="2">The sequence shown here is derived from an EMBL/GenBank/DDBJ whole genome shotgun (WGS) entry which is preliminary data.</text>
</comment>
<dbReference type="OrthoDB" id="3499212at2"/>
<name>A0A561T221_9PSEU</name>
<reference evidence="2 3" key="1">
    <citation type="submission" date="2019-06" db="EMBL/GenBank/DDBJ databases">
        <title>Sequencing the genomes of 1000 actinobacteria strains.</title>
        <authorList>
            <person name="Klenk H.-P."/>
        </authorList>
    </citation>
    <scope>NUCLEOTIDE SEQUENCE [LARGE SCALE GENOMIC DNA]</scope>
    <source>
        <strain evidence="2 3">DSM 45671</strain>
    </source>
</reference>
<feature type="region of interest" description="Disordered" evidence="1">
    <location>
        <begin position="324"/>
        <end position="346"/>
    </location>
</feature>
<dbReference type="Proteomes" id="UP000321261">
    <property type="component" value="Unassembled WGS sequence"/>
</dbReference>
<evidence type="ECO:0000313" key="3">
    <source>
        <dbReference type="Proteomes" id="UP000321261"/>
    </source>
</evidence>
<keyword evidence="3" id="KW-1185">Reference proteome</keyword>
<evidence type="ECO:0000256" key="1">
    <source>
        <dbReference type="SAM" id="MobiDB-lite"/>
    </source>
</evidence>
<feature type="compositionally biased region" description="Basic residues" evidence="1">
    <location>
        <begin position="328"/>
        <end position="337"/>
    </location>
</feature>
<dbReference type="AlphaFoldDB" id="A0A561T221"/>
<evidence type="ECO:0000313" key="2">
    <source>
        <dbReference type="EMBL" id="TWF81159.1"/>
    </source>
</evidence>
<feature type="region of interest" description="Disordered" evidence="1">
    <location>
        <begin position="358"/>
        <end position="378"/>
    </location>
</feature>
<gene>
    <name evidence="2" type="ORF">FHX44_117102</name>
</gene>